<evidence type="ECO:0000313" key="8">
    <source>
        <dbReference type="EMBL" id="KAE8731368.1"/>
    </source>
</evidence>
<dbReference type="GO" id="GO:0005634">
    <property type="term" value="C:nucleus"/>
    <property type="evidence" value="ECO:0007669"/>
    <property type="project" value="UniProtKB-SubCell"/>
</dbReference>
<dbReference type="FunFam" id="1.20.5.170:FF:000020">
    <property type="entry name" value="BZIP transcription factor"/>
    <property type="match status" value="1"/>
</dbReference>
<dbReference type="GO" id="GO:0000976">
    <property type="term" value="F:transcription cis-regulatory region binding"/>
    <property type="evidence" value="ECO:0007669"/>
    <property type="project" value="TreeGrafter"/>
</dbReference>
<dbReference type="InterPro" id="IPR045314">
    <property type="entry name" value="bZIP_plant_GBF1"/>
</dbReference>
<dbReference type="PROSITE" id="PS00036">
    <property type="entry name" value="BZIP_BASIC"/>
    <property type="match status" value="1"/>
</dbReference>
<dbReference type="PANTHER" id="PTHR45764:SF38">
    <property type="entry name" value="BZIP TRANSCRIPTION FACTOR 44"/>
    <property type="match status" value="1"/>
</dbReference>
<dbReference type="CDD" id="cd14702">
    <property type="entry name" value="bZIP_plant_GBF1"/>
    <property type="match status" value="1"/>
</dbReference>
<feature type="region of interest" description="Disordered" evidence="6">
    <location>
        <begin position="53"/>
        <end position="75"/>
    </location>
</feature>
<evidence type="ECO:0000256" key="6">
    <source>
        <dbReference type="SAM" id="MobiDB-lite"/>
    </source>
</evidence>
<protein>
    <recommendedName>
        <fullName evidence="7">BZIP domain-containing protein</fullName>
    </recommendedName>
</protein>
<evidence type="ECO:0000256" key="5">
    <source>
        <dbReference type="ARBA" id="ARBA00023242"/>
    </source>
</evidence>
<keyword evidence="5" id="KW-0539">Nucleus</keyword>
<dbReference type="SUPFAM" id="SSF57959">
    <property type="entry name" value="Leucine zipper domain"/>
    <property type="match status" value="1"/>
</dbReference>
<keyword evidence="2" id="KW-0805">Transcription regulation</keyword>
<gene>
    <name evidence="8" type="ORF">F3Y22_tig00002840pilonHSYRG01157</name>
</gene>
<dbReference type="GO" id="GO:0045893">
    <property type="term" value="P:positive regulation of DNA-templated transcription"/>
    <property type="evidence" value="ECO:0007669"/>
    <property type="project" value="TreeGrafter"/>
</dbReference>
<evidence type="ECO:0000256" key="3">
    <source>
        <dbReference type="ARBA" id="ARBA00023125"/>
    </source>
</evidence>
<accession>A0A6A3CVQ3</accession>
<dbReference type="InterPro" id="IPR004827">
    <property type="entry name" value="bZIP"/>
</dbReference>
<comment type="caution">
    <text evidence="8">The sequence shown here is derived from an EMBL/GenBank/DDBJ whole genome shotgun (WGS) entry which is preliminary data.</text>
</comment>
<dbReference type="InterPro" id="IPR046347">
    <property type="entry name" value="bZIP_sf"/>
</dbReference>
<sequence>MSPVVSEILRSGFTINSSLRRRTHLVQSFSTVFLHCGNSNSSGSEEDLHRLMDQRKRKRMESNRESARRSRMRKQKRLDDLMAQLILLREDNYQILTNINFITHQYLSMEAENSVLRAQIIELSQRLDSLNGILNHLNNPRISNGVYESEAFESSTNFIHPFSLAYLNQPIVVTADVFQY</sequence>
<evidence type="ECO:0000256" key="4">
    <source>
        <dbReference type="ARBA" id="ARBA00023163"/>
    </source>
</evidence>
<evidence type="ECO:0000313" key="9">
    <source>
        <dbReference type="Proteomes" id="UP000436088"/>
    </source>
</evidence>
<feature type="domain" description="BZIP" evidence="7">
    <location>
        <begin position="53"/>
        <end position="116"/>
    </location>
</feature>
<keyword evidence="3" id="KW-0238">DNA-binding</keyword>
<feature type="compositionally biased region" description="Basic and acidic residues" evidence="6">
    <location>
        <begin position="53"/>
        <end position="68"/>
    </location>
</feature>
<dbReference type="GO" id="GO:0046982">
    <property type="term" value="F:protein heterodimerization activity"/>
    <property type="evidence" value="ECO:0007669"/>
    <property type="project" value="UniProtKB-ARBA"/>
</dbReference>
<name>A0A6A3CVQ3_HIBSY</name>
<keyword evidence="9" id="KW-1185">Reference proteome</keyword>
<dbReference type="GO" id="GO:0003700">
    <property type="term" value="F:DNA-binding transcription factor activity"/>
    <property type="evidence" value="ECO:0007669"/>
    <property type="project" value="InterPro"/>
</dbReference>
<evidence type="ECO:0000259" key="7">
    <source>
        <dbReference type="PROSITE" id="PS50217"/>
    </source>
</evidence>
<evidence type="ECO:0000256" key="1">
    <source>
        <dbReference type="ARBA" id="ARBA00004123"/>
    </source>
</evidence>
<dbReference type="PANTHER" id="PTHR45764">
    <property type="entry name" value="BZIP TRANSCRIPTION FACTOR 44"/>
    <property type="match status" value="1"/>
</dbReference>
<proteinExistence type="predicted"/>
<dbReference type="SMART" id="SM00338">
    <property type="entry name" value="BRLZ"/>
    <property type="match status" value="1"/>
</dbReference>
<comment type="subcellular location">
    <subcellularLocation>
        <location evidence="1">Nucleus</location>
    </subcellularLocation>
</comment>
<dbReference type="EMBL" id="VEPZ02000196">
    <property type="protein sequence ID" value="KAE8731368.1"/>
    <property type="molecule type" value="Genomic_DNA"/>
</dbReference>
<keyword evidence="4" id="KW-0804">Transcription</keyword>
<evidence type="ECO:0000256" key="2">
    <source>
        <dbReference type="ARBA" id="ARBA00023015"/>
    </source>
</evidence>
<dbReference type="Proteomes" id="UP000436088">
    <property type="component" value="Unassembled WGS sequence"/>
</dbReference>
<dbReference type="AlphaFoldDB" id="A0A6A3CVQ3"/>
<dbReference type="Gene3D" id="1.20.5.170">
    <property type="match status" value="1"/>
</dbReference>
<dbReference type="PROSITE" id="PS50217">
    <property type="entry name" value="BZIP"/>
    <property type="match status" value="1"/>
</dbReference>
<organism evidence="8 9">
    <name type="scientific">Hibiscus syriacus</name>
    <name type="common">Rose of Sharon</name>
    <dbReference type="NCBI Taxonomy" id="106335"/>
    <lineage>
        <taxon>Eukaryota</taxon>
        <taxon>Viridiplantae</taxon>
        <taxon>Streptophyta</taxon>
        <taxon>Embryophyta</taxon>
        <taxon>Tracheophyta</taxon>
        <taxon>Spermatophyta</taxon>
        <taxon>Magnoliopsida</taxon>
        <taxon>eudicotyledons</taxon>
        <taxon>Gunneridae</taxon>
        <taxon>Pentapetalae</taxon>
        <taxon>rosids</taxon>
        <taxon>malvids</taxon>
        <taxon>Malvales</taxon>
        <taxon>Malvaceae</taxon>
        <taxon>Malvoideae</taxon>
        <taxon>Hibiscus</taxon>
    </lineage>
</organism>
<dbReference type="Pfam" id="PF00170">
    <property type="entry name" value="bZIP_1"/>
    <property type="match status" value="1"/>
</dbReference>
<reference evidence="8" key="1">
    <citation type="submission" date="2019-09" db="EMBL/GenBank/DDBJ databases">
        <title>Draft genome information of white flower Hibiscus syriacus.</title>
        <authorList>
            <person name="Kim Y.-M."/>
        </authorList>
    </citation>
    <scope>NUCLEOTIDE SEQUENCE [LARGE SCALE GENOMIC DNA]</scope>
    <source>
        <strain evidence="8">YM2019G1</strain>
    </source>
</reference>